<feature type="transmembrane region" description="Helical" evidence="5">
    <location>
        <begin position="183"/>
        <end position="205"/>
    </location>
</feature>
<dbReference type="InterPro" id="IPR037185">
    <property type="entry name" value="EmrE-like"/>
</dbReference>
<evidence type="ECO:0000256" key="1">
    <source>
        <dbReference type="ARBA" id="ARBA00004141"/>
    </source>
</evidence>
<evidence type="ECO:0000256" key="4">
    <source>
        <dbReference type="ARBA" id="ARBA00023136"/>
    </source>
</evidence>
<dbReference type="PANTHER" id="PTHR22911">
    <property type="entry name" value="ACYL-MALONYL CONDENSING ENZYME-RELATED"/>
    <property type="match status" value="1"/>
</dbReference>
<dbReference type="PANTHER" id="PTHR22911:SF6">
    <property type="entry name" value="SOLUTE CARRIER FAMILY 35 MEMBER G1"/>
    <property type="match status" value="1"/>
</dbReference>
<keyword evidence="2 5" id="KW-0812">Transmembrane</keyword>
<accession>A0A382A1N0</accession>
<evidence type="ECO:0000259" key="6">
    <source>
        <dbReference type="Pfam" id="PF00892"/>
    </source>
</evidence>
<keyword evidence="3 5" id="KW-1133">Transmembrane helix</keyword>
<keyword evidence="4 5" id="KW-0472">Membrane</keyword>
<evidence type="ECO:0000256" key="2">
    <source>
        <dbReference type="ARBA" id="ARBA00022692"/>
    </source>
</evidence>
<protein>
    <recommendedName>
        <fullName evidence="6">EamA domain-containing protein</fullName>
    </recommendedName>
</protein>
<organism evidence="7">
    <name type="scientific">marine metagenome</name>
    <dbReference type="NCBI Taxonomy" id="408172"/>
    <lineage>
        <taxon>unclassified sequences</taxon>
        <taxon>metagenomes</taxon>
        <taxon>ecological metagenomes</taxon>
    </lineage>
</organism>
<feature type="transmembrane region" description="Helical" evidence="5">
    <location>
        <begin position="36"/>
        <end position="58"/>
    </location>
</feature>
<feature type="transmembrane region" description="Helical" evidence="5">
    <location>
        <begin position="70"/>
        <end position="92"/>
    </location>
</feature>
<feature type="transmembrane region" description="Helical" evidence="5">
    <location>
        <begin position="211"/>
        <end position="229"/>
    </location>
</feature>
<evidence type="ECO:0000313" key="7">
    <source>
        <dbReference type="EMBL" id="SVA95309.1"/>
    </source>
</evidence>
<sequence>MKILFAGIFFVCLNTFTGSSFDTITKFLSINNYKWYHYYSIGGTAAIIIFLIFLNFIGGLKKHLILEQRNYYYIPILRGVSFIPVLLIVFFSLKHIQINIFTMLLMTTPFFLLIFAKFILKEKLNLLSWIAIIIGFCGVIIVLRPSTSNLNVFILLVISVAIYNAFNFTIVSKYSHICSSYGFTFYQYVPFTLFCYVFFIFDPFIPDANEIILFVSSGVIVMISMWAWTAAYHIAGKYSSIISPFFFTQIIWATLYGKIFFGETFDFISIIGIIVIVVSGTVAIYNRNK</sequence>
<feature type="transmembrane region" description="Helical" evidence="5">
    <location>
        <begin position="98"/>
        <end position="119"/>
    </location>
</feature>
<dbReference type="InterPro" id="IPR000620">
    <property type="entry name" value="EamA_dom"/>
</dbReference>
<dbReference type="SUPFAM" id="SSF103481">
    <property type="entry name" value="Multidrug resistance efflux transporter EmrE"/>
    <property type="match status" value="2"/>
</dbReference>
<dbReference type="EMBL" id="UINC01023508">
    <property type="protein sequence ID" value="SVA95309.1"/>
    <property type="molecule type" value="Genomic_DNA"/>
</dbReference>
<feature type="domain" description="EamA" evidence="6">
    <location>
        <begin position="154"/>
        <end position="279"/>
    </location>
</feature>
<proteinExistence type="predicted"/>
<feature type="transmembrane region" description="Helical" evidence="5">
    <location>
        <begin position="150"/>
        <end position="171"/>
    </location>
</feature>
<gene>
    <name evidence="7" type="ORF">METZ01_LOCUS148163</name>
</gene>
<feature type="domain" description="EamA" evidence="6">
    <location>
        <begin position="7"/>
        <end position="143"/>
    </location>
</feature>
<evidence type="ECO:0000256" key="3">
    <source>
        <dbReference type="ARBA" id="ARBA00022989"/>
    </source>
</evidence>
<dbReference type="AlphaFoldDB" id="A0A382A1N0"/>
<reference evidence="7" key="1">
    <citation type="submission" date="2018-05" db="EMBL/GenBank/DDBJ databases">
        <authorList>
            <person name="Lanie J.A."/>
            <person name="Ng W.-L."/>
            <person name="Kazmierczak K.M."/>
            <person name="Andrzejewski T.M."/>
            <person name="Davidsen T.M."/>
            <person name="Wayne K.J."/>
            <person name="Tettelin H."/>
            <person name="Glass J.I."/>
            <person name="Rusch D."/>
            <person name="Podicherti R."/>
            <person name="Tsui H.-C.T."/>
            <person name="Winkler M.E."/>
        </authorList>
    </citation>
    <scope>NUCLEOTIDE SEQUENCE</scope>
</reference>
<dbReference type="Pfam" id="PF00892">
    <property type="entry name" value="EamA"/>
    <property type="match status" value="2"/>
</dbReference>
<feature type="transmembrane region" description="Helical" evidence="5">
    <location>
        <begin position="126"/>
        <end position="144"/>
    </location>
</feature>
<feature type="transmembrane region" description="Helical" evidence="5">
    <location>
        <begin position="241"/>
        <end position="261"/>
    </location>
</feature>
<dbReference type="GO" id="GO:0016020">
    <property type="term" value="C:membrane"/>
    <property type="evidence" value="ECO:0007669"/>
    <property type="project" value="UniProtKB-SubCell"/>
</dbReference>
<comment type="subcellular location">
    <subcellularLocation>
        <location evidence="1">Membrane</location>
        <topology evidence="1">Multi-pass membrane protein</topology>
    </subcellularLocation>
</comment>
<evidence type="ECO:0000256" key="5">
    <source>
        <dbReference type="SAM" id="Phobius"/>
    </source>
</evidence>
<feature type="transmembrane region" description="Helical" evidence="5">
    <location>
        <begin position="267"/>
        <end position="285"/>
    </location>
</feature>
<name>A0A382A1N0_9ZZZZ</name>